<dbReference type="OrthoDB" id="4080117at2"/>
<name>A0A5P2B5Y9_STRVZ</name>
<reference evidence="11 12" key="1">
    <citation type="submission" date="2018-05" db="EMBL/GenBank/DDBJ databases">
        <title>Streptomyces venezuelae.</title>
        <authorList>
            <person name="Kim W."/>
            <person name="Lee N."/>
            <person name="Cho B.-K."/>
        </authorList>
    </citation>
    <scope>NUCLEOTIDE SEQUENCE [LARGE SCALE GENOMIC DNA]</scope>
    <source>
        <strain evidence="11 12">ATCC 14583</strain>
    </source>
</reference>
<keyword evidence="6 9" id="KW-0472">Membrane</keyword>
<dbReference type="Proteomes" id="UP000323046">
    <property type="component" value="Chromosome"/>
</dbReference>
<dbReference type="InterPro" id="IPR011701">
    <property type="entry name" value="MFS"/>
</dbReference>
<keyword evidence="3" id="KW-1003">Cell membrane</keyword>
<dbReference type="PANTHER" id="PTHR42718:SF46">
    <property type="entry name" value="BLR6921 PROTEIN"/>
    <property type="match status" value="1"/>
</dbReference>
<feature type="transmembrane region" description="Helical" evidence="9">
    <location>
        <begin position="144"/>
        <end position="163"/>
    </location>
</feature>
<feature type="transmembrane region" description="Helical" evidence="9">
    <location>
        <begin position="338"/>
        <end position="357"/>
    </location>
</feature>
<keyword evidence="7" id="KW-0046">Antibiotic resistance</keyword>
<dbReference type="CDD" id="cd17321">
    <property type="entry name" value="MFS_MMR_MDR_like"/>
    <property type="match status" value="1"/>
</dbReference>
<dbReference type="PRINTS" id="PR01036">
    <property type="entry name" value="TCRTETB"/>
</dbReference>
<feature type="transmembrane region" description="Helical" evidence="9">
    <location>
        <begin position="274"/>
        <end position="297"/>
    </location>
</feature>
<evidence type="ECO:0000259" key="10">
    <source>
        <dbReference type="PROSITE" id="PS50850"/>
    </source>
</evidence>
<proteinExistence type="predicted"/>
<feature type="transmembrane region" description="Helical" evidence="9">
    <location>
        <begin position="109"/>
        <end position="132"/>
    </location>
</feature>
<feature type="transmembrane region" description="Helical" evidence="9">
    <location>
        <begin position="206"/>
        <end position="224"/>
    </location>
</feature>
<feature type="region of interest" description="Disordered" evidence="8">
    <location>
        <begin position="481"/>
        <end position="512"/>
    </location>
</feature>
<dbReference type="InterPro" id="IPR004638">
    <property type="entry name" value="EmrB-like"/>
</dbReference>
<dbReference type="PANTHER" id="PTHR42718">
    <property type="entry name" value="MAJOR FACILITATOR SUPERFAMILY MULTIDRUG TRANSPORTER MFSC"/>
    <property type="match status" value="1"/>
</dbReference>
<dbReference type="GO" id="GO:0005886">
    <property type="term" value="C:plasma membrane"/>
    <property type="evidence" value="ECO:0007669"/>
    <property type="project" value="UniProtKB-SubCell"/>
</dbReference>
<feature type="transmembrane region" description="Helical" evidence="9">
    <location>
        <begin position="309"/>
        <end position="331"/>
    </location>
</feature>
<feature type="domain" description="Major facilitator superfamily (MFS) profile" evidence="10">
    <location>
        <begin position="18"/>
        <end position="480"/>
    </location>
</feature>
<dbReference type="GO" id="GO:0046677">
    <property type="term" value="P:response to antibiotic"/>
    <property type="evidence" value="ECO:0007669"/>
    <property type="project" value="UniProtKB-KW"/>
</dbReference>
<feature type="transmembrane region" description="Helical" evidence="9">
    <location>
        <begin position="84"/>
        <end position="103"/>
    </location>
</feature>
<evidence type="ECO:0000256" key="7">
    <source>
        <dbReference type="ARBA" id="ARBA00023251"/>
    </source>
</evidence>
<evidence type="ECO:0000313" key="11">
    <source>
        <dbReference type="EMBL" id="QES25188.1"/>
    </source>
</evidence>
<feature type="transmembrane region" description="Helical" evidence="9">
    <location>
        <begin position="16"/>
        <end position="40"/>
    </location>
</feature>
<keyword evidence="5 9" id="KW-1133">Transmembrane helix</keyword>
<evidence type="ECO:0000256" key="6">
    <source>
        <dbReference type="ARBA" id="ARBA00023136"/>
    </source>
</evidence>
<feature type="transmembrane region" description="Helical" evidence="9">
    <location>
        <begin position="363"/>
        <end position="386"/>
    </location>
</feature>
<dbReference type="Gene3D" id="1.20.1720.10">
    <property type="entry name" value="Multidrug resistance protein D"/>
    <property type="match status" value="1"/>
</dbReference>
<dbReference type="SUPFAM" id="SSF103473">
    <property type="entry name" value="MFS general substrate transporter"/>
    <property type="match status" value="1"/>
</dbReference>
<evidence type="ECO:0000256" key="1">
    <source>
        <dbReference type="ARBA" id="ARBA00004651"/>
    </source>
</evidence>
<accession>A0A5P2B5Y9</accession>
<keyword evidence="2" id="KW-0813">Transport</keyword>
<dbReference type="AlphaFoldDB" id="A0A5P2B5Y9"/>
<gene>
    <name evidence="11" type="ORF">DEJ47_00785</name>
</gene>
<protein>
    <submittedName>
        <fullName evidence="11">MFS transporter</fullName>
    </submittedName>
</protein>
<evidence type="ECO:0000256" key="3">
    <source>
        <dbReference type="ARBA" id="ARBA00022475"/>
    </source>
</evidence>
<feature type="transmembrane region" description="Helical" evidence="9">
    <location>
        <begin position="457"/>
        <end position="476"/>
    </location>
</feature>
<dbReference type="Pfam" id="PF07690">
    <property type="entry name" value="MFS_1"/>
    <property type="match status" value="1"/>
</dbReference>
<sequence>MATTKPRDPAADPRRWAALFFIGLAQLMIVLDGTVVNIALPTLQRDLGISDGDRQWVITGYTLAFGSLLLLGGRIADYTGRKRAFLIGLLGFAAASALGGAAGSFEMLLAARALQGGFAALLGPSALSLLTVTFTHPKERAKAFGIWGAITAMAGAIGLLAGGALTEYLNWRWCLYISVPIALIAAVGGYGVLAESRRQERARFDVFGVLLVTSGLVAIVYGTSRAEADGWGAAPAVGLLGVGAVLLVAFAVVESRVPQPLLPMRLIADRTRGGAYLAAGLAILGMFGAFLFMTYYLQGIKGYSPIRTGVAFLPMTVAVLLSAGGLATRLLPKVAPRVLIVPGMLLAASGMLWFLTIDTDTSYAQGVLVAGLLLGLGAGLVMPVAFNHATHGVDPGDAGVASASVNTAQQVGSSIGTALLNTIATSATADYLTSHAGRAEHDPLLSRRAALEGFETASTWAAGIILVGALIVTVLMNAPRPESAAAADRGDARGTEPEGAEPEGAEPEFSQS</sequence>
<evidence type="ECO:0000256" key="9">
    <source>
        <dbReference type="SAM" id="Phobius"/>
    </source>
</evidence>
<dbReference type="RefSeq" id="WP_150163996.1">
    <property type="nucleotide sequence ID" value="NZ_CP029193.1"/>
</dbReference>
<dbReference type="PROSITE" id="PS50850">
    <property type="entry name" value="MFS"/>
    <property type="match status" value="1"/>
</dbReference>
<evidence type="ECO:0000256" key="2">
    <source>
        <dbReference type="ARBA" id="ARBA00022448"/>
    </source>
</evidence>
<evidence type="ECO:0000313" key="12">
    <source>
        <dbReference type="Proteomes" id="UP000323046"/>
    </source>
</evidence>
<keyword evidence="4 9" id="KW-0812">Transmembrane</keyword>
<dbReference type="EMBL" id="CP029193">
    <property type="protein sequence ID" value="QES25188.1"/>
    <property type="molecule type" value="Genomic_DNA"/>
</dbReference>
<dbReference type="InterPro" id="IPR020846">
    <property type="entry name" value="MFS_dom"/>
</dbReference>
<evidence type="ECO:0000256" key="8">
    <source>
        <dbReference type="SAM" id="MobiDB-lite"/>
    </source>
</evidence>
<dbReference type="GO" id="GO:0022857">
    <property type="term" value="F:transmembrane transporter activity"/>
    <property type="evidence" value="ECO:0007669"/>
    <property type="project" value="InterPro"/>
</dbReference>
<comment type="subcellular location">
    <subcellularLocation>
        <location evidence="1">Cell membrane</location>
        <topology evidence="1">Multi-pass membrane protein</topology>
    </subcellularLocation>
</comment>
<evidence type="ECO:0000256" key="5">
    <source>
        <dbReference type="ARBA" id="ARBA00022989"/>
    </source>
</evidence>
<organism evidence="11 12">
    <name type="scientific">Streptomyces venezuelae</name>
    <dbReference type="NCBI Taxonomy" id="54571"/>
    <lineage>
        <taxon>Bacteria</taxon>
        <taxon>Bacillati</taxon>
        <taxon>Actinomycetota</taxon>
        <taxon>Actinomycetes</taxon>
        <taxon>Kitasatosporales</taxon>
        <taxon>Streptomycetaceae</taxon>
        <taxon>Streptomyces</taxon>
    </lineage>
</organism>
<keyword evidence="12" id="KW-1185">Reference proteome</keyword>
<dbReference type="InterPro" id="IPR036259">
    <property type="entry name" value="MFS_trans_sf"/>
</dbReference>
<dbReference type="NCBIfam" id="TIGR00711">
    <property type="entry name" value="efflux_EmrB"/>
    <property type="match status" value="1"/>
</dbReference>
<feature type="transmembrane region" description="Helical" evidence="9">
    <location>
        <begin position="230"/>
        <end position="253"/>
    </location>
</feature>
<dbReference type="Gene3D" id="1.20.1250.20">
    <property type="entry name" value="MFS general substrate transporter like domains"/>
    <property type="match status" value="1"/>
</dbReference>
<feature type="transmembrane region" description="Helical" evidence="9">
    <location>
        <begin position="175"/>
        <end position="194"/>
    </location>
</feature>
<evidence type="ECO:0000256" key="4">
    <source>
        <dbReference type="ARBA" id="ARBA00022692"/>
    </source>
</evidence>
<feature type="transmembrane region" description="Helical" evidence="9">
    <location>
        <begin position="55"/>
        <end position="72"/>
    </location>
</feature>